<dbReference type="InterPro" id="IPR036942">
    <property type="entry name" value="Beta-barrel_TonB_sf"/>
</dbReference>
<comment type="subcellular location">
    <subcellularLocation>
        <location evidence="1 7">Cell outer membrane</location>
        <topology evidence="1 7">Multi-pass membrane protein</topology>
    </subcellularLocation>
</comment>
<evidence type="ECO:0000256" key="7">
    <source>
        <dbReference type="PROSITE-ProRule" id="PRU01360"/>
    </source>
</evidence>
<dbReference type="Gene3D" id="2.170.130.10">
    <property type="entry name" value="TonB-dependent receptor, plug domain"/>
    <property type="match status" value="1"/>
</dbReference>
<protein>
    <submittedName>
        <fullName evidence="9">SusC/RagA family TonB-linked outer membrane protein</fullName>
    </submittedName>
</protein>
<sequence length="1072" mass="120211">MQKLTLMGVLGILLSIISLQAQTVRGRVISSNGDVLPNTRLHLIKVTTIKFTDDKGFFTLYVAQKDTLEISHIGYQTERMPVSSKDTFLTIKLSSISDLDEVVVSTGYQQITKERATGSYDFVSNHLINRSITTNILERIENLTPGLLFNHGVYTGDDMLIRGRSTIYANASPLIVIDNFPYDGDIKNINPNDIESITILKDAAAASIWGARAGNGVIVMTTKKGLNKKPTVELTNNFTFVPKPNMFNISRISSSEYIDLEKKLYADGYYSSQVLDPSHPALTPVVELLLAKDAGSISSSDADADIEKLKQYDVRNDVSKYLYRSGLNRQSAVNIRGSSPNLNYFLSMGWDHNISNLVSDKTDRITIRSKNEIKLSPKFQIGTGISYTQDLSTSGNNPGYSIIGSDGQKSYPYMRLSDNSGTPLPVYLANRKTYLDTVGRGNLLDWTYKPLADINEQKNNLSIKDYVINTDFHYQILPSLSAEARYQYENSLSTTKNLYRDSSYYARDLANKFTQEDVNGNFSYPVARGGILDYSYGEILSHQGRAQLNYNTTFLGEHKVTAIVGMEVRSIITKSNSVRYYGYDEGLETSNGYVDYSTLYSYYNNALIQSYIPNGQSTGKTTANFFSYYGNAAYSYKDRYTFSGSFRKDEANLFGVATNQKGTPLWSIGGSWRIDKEKFYSVQWLPELKFRTTFGYNGNTSSVASALTTASFYQNNLGLQYAVINNPPNSKLRWERDGIWNAGIDFATKGRILYGSIEYYKKSAKDLLSQAPVDPTLGFYQNNAAGNGAYFYGNVASMKGSGWDISINSLNVSSKISWTTSLIFSYAFTKVTQYLMPTSGSGANYLYSNTINPIVGRPLFSIYSYHWKGLDPENGDPVGYLDGAPSKDYSSIISSTPLDSMVYNGSSSPKYFGALRNTITIGKWSVSFNISYKLGYYFRKTSSLSYSTLFDTWNGSGEYSNRWRQPGDERMTHVPSLPQYPFQDLSSRDFFYQYSSLNVLKGDNIRLEDISFGYESHRDSRLRLPFENIRVYIYLSNIGTLWKANKDGIDPYYYNNIPSAGMNSSLGVNITF</sequence>
<dbReference type="GO" id="GO:0009279">
    <property type="term" value="C:cell outer membrane"/>
    <property type="evidence" value="ECO:0007669"/>
    <property type="project" value="UniProtKB-SubCell"/>
</dbReference>
<dbReference type="AlphaFoldDB" id="A0A5P2GFE8"/>
<evidence type="ECO:0000256" key="2">
    <source>
        <dbReference type="ARBA" id="ARBA00022448"/>
    </source>
</evidence>
<dbReference type="RefSeq" id="WP_131331323.1">
    <property type="nucleotide sequence ID" value="NZ_CP044016.1"/>
</dbReference>
<evidence type="ECO:0000256" key="6">
    <source>
        <dbReference type="ARBA" id="ARBA00023237"/>
    </source>
</evidence>
<keyword evidence="2 7" id="KW-0813">Transport</keyword>
<dbReference type="Pfam" id="PF07715">
    <property type="entry name" value="Plug"/>
    <property type="match status" value="1"/>
</dbReference>
<evidence type="ECO:0000256" key="1">
    <source>
        <dbReference type="ARBA" id="ARBA00004571"/>
    </source>
</evidence>
<dbReference type="InterPro" id="IPR037066">
    <property type="entry name" value="Plug_dom_sf"/>
</dbReference>
<keyword evidence="3 7" id="KW-1134">Transmembrane beta strand</keyword>
<dbReference type="InterPro" id="IPR023997">
    <property type="entry name" value="TonB-dep_OMP_SusC/RagA_CS"/>
</dbReference>
<dbReference type="InterPro" id="IPR039426">
    <property type="entry name" value="TonB-dep_rcpt-like"/>
</dbReference>
<dbReference type="InterPro" id="IPR008969">
    <property type="entry name" value="CarboxyPept-like_regulatory"/>
</dbReference>
<evidence type="ECO:0000256" key="5">
    <source>
        <dbReference type="ARBA" id="ARBA00023136"/>
    </source>
</evidence>
<dbReference type="SUPFAM" id="SSF49464">
    <property type="entry name" value="Carboxypeptidase regulatory domain-like"/>
    <property type="match status" value="1"/>
</dbReference>
<feature type="domain" description="TonB-dependent receptor plug" evidence="8">
    <location>
        <begin position="113"/>
        <end position="217"/>
    </location>
</feature>
<dbReference type="NCBIfam" id="TIGR04057">
    <property type="entry name" value="SusC_RagA_signa"/>
    <property type="match status" value="1"/>
</dbReference>
<evidence type="ECO:0000259" key="8">
    <source>
        <dbReference type="Pfam" id="PF07715"/>
    </source>
</evidence>
<evidence type="ECO:0000256" key="4">
    <source>
        <dbReference type="ARBA" id="ARBA00022692"/>
    </source>
</evidence>
<evidence type="ECO:0000313" key="10">
    <source>
        <dbReference type="Proteomes" id="UP000292424"/>
    </source>
</evidence>
<dbReference type="KEGG" id="arac:E0W69_017340"/>
<gene>
    <name evidence="9" type="ORF">E0W69_017340</name>
</gene>
<dbReference type="Pfam" id="PF13715">
    <property type="entry name" value="CarbopepD_reg_2"/>
    <property type="match status" value="1"/>
</dbReference>
<reference evidence="9 10" key="1">
    <citation type="submission" date="2019-09" db="EMBL/GenBank/DDBJ databases">
        <title>Complete genome sequence of Arachidicoccus sp. B3-10 isolated from apple orchard soil.</title>
        <authorList>
            <person name="Kim H.S."/>
            <person name="Han K.-I."/>
            <person name="Suh M.K."/>
            <person name="Lee K.C."/>
            <person name="Eom M.K."/>
            <person name="Kim J.-S."/>
            <person name="Kang S.W."/>
            <person name="Sin Y."/>
            <person name="Lee J.-S."/>
        </authorList>
    </citation>
    <scope>NUCLEOTIDE SEQUENCE [LARGE SCALE GENOMIC DNA]</scope>
    <source>
        <strain evidence="9 10">B3-10</strain>
    </source>
</reference>
<organism evidence="9 10">
    <name type="scientific">Rhizosphaericola mali</name>
    <dbReference type="NCBI Taxonomy" id="2545455"/>
    <lineage>
        <taxon>Bacteria</taxon>
        <taxon>Pseudomonadati</taxon>
        <taxon>Bacteroidota</taxon>
        <taxon>Chitinophagia</taxon>
        <taxon>Chitinophagales</taxon>
        <taxon>Chitinophagaceae</taxon>
        <taxon>Rhizosphaericola</taxon>
    </lineage>
</organism>
<keyword evidence="6 7" id="KW-0998">Cell outer membrane</keyword>
<accession>A0A5P2GFE8</accession>
<dbReference type="PROSITE" id="PS52016">
    <property type="entry name" value="TONB_DEPENDENT_REC_3"/>
    <property type="match status" value="1"/>
</dbReference>
<keyword evidence="5 7" id="KW-0472">Membrane</keyword>
<dbReference type="Gene3D" id="2.40.170.20">
    <property type="entry name" value="TonB-dependent receptor, beta-barrel domain"/>
    <property type="match status" value="1"/>
</dbReference>
<evidence type="ECO:0000256" key="3">
    <source>
        <dbReference type="ARBA" id="ARBA00022452"/>
    </source>
</evidence>
<keyword evidence="10" id="KW-1185">Reference proteome</keyword>
<dbReference type="EMBL" id="CP044016">
    <property type="protein sequence ID" value="QES90341.1"/>
    <property type="molecule type" value="Genomic_DNA"/>
</dbReference>
<name>A0A5P2GFE8_9BACT</name>
<dbReference type="NCBIfam" id="TIGR04056">
    <property type="entry name" value="OMP_RagA_SusC"/>
    <property type="match status" value="1"/>
</dbReference>
<dbReference type="Proteomes" id="UP000292424">
    <property type="component" value="Chromosome"/>
</dbReference>
<dbReference type="OrthoDB" id="9768177at2"/>
<dbReference type="InterPro" id="IPR023996">
    <property type="entry name" value="TonB-dep_OMP_SusC/RagA"/>
</dbReference>
<dbReference type="SUPFAM" id="SSF56935">
    <property type="entry name" value="Porins"/>
    <property type="match status" value="1"/>
</dbReference>
<keyword evidence="4 7" id="KW-0812">Transmembrane</keyword>
<proteinExistence type="inferred from homology"/>
<dbReference type="InterPro" id="IPR012910">
    <property type="entry name" value="Plug_dom"/>
</dbReference>
<comment type="similarity">
    <text evidence="7">Belongs to the TonB-dependent receptor family.</text>
</comment>
<evidence type="ECO:0000313" key="9">
    <source>
        <dbReference type="EMBL" id="QES90341.1"/>
    </source>
</evidence>